<dbReference type="GO" id="GO:0044877">
    <property type="term" value="F:protein-containing complex binding"/>
    <property type="evidence" value="ECO:0007669"/>
    <property type="project" value="TreeGrafter"/>
</dbReference>
<feature type="transmembrane region" description="Helical" evidence="9">
    <location>
        <begin position="540"/>
        <end position="563"/>
    </location>
</feature>
<feature type="compositionally biased region" description="Basic and acidic residues" evidence="8">
    <location>
        <begin position="1062"/>
        <end position="1088"/>
    </location>
</feature>
<gene>
    <name evidence="11" type="ORF">TrLO_g110</name>
</gene>
<name>A0A9W7F5Z5_9STRA</name>
<dbReference type="Pfam" id="PF00520">
    <property type="entry name" value="Ion_trans"/>
    <property type="match status" value="1"/>
</dbReference>
<dbReference type="SUPFAM" id="SSF51206">
    <property type="entry name" value="cAMP-binding domain-like"/>
    <property type="match status" value="1"/>
</dbReference>
<dbReference type="GO" id="GO:0005221">
    <property type="term" value="F:intracellularly cyclic nucleotide-activated monoatomic cation channel activity"/>
    <property type="evidence" value="ECO:0007669"/>
    <property type="project" value="InterPro"/>
</dbReference>
<feature type="compositionally biased region" description="Basic and acidic residues" evidence="8">
    <location>
        <begin position="1112"/>
        <end position="1128"/>
    </location>
</feature>
<keyword evidence="7" id="KW-1071">Ligand-gated ion channel</keyword>
<feature type="region of interest" description="Disordered" evidence="8">
    <location>
        <begin position="298"/>
        <end position="323"/>
    </location>
</feature>
<keyword evidence="5" id="KW-0406">Ion transport</keyword>
<keyword evidence="7" id="KW-0407">Ion channel</keyword>
<dbReference type="InterPro" id="IPR005821">
    <property type="entry name" value="Ion_trans_dom"/>
</dbReference>
<feature type="compositionally biased region" description="Basic and acidic residues" evidence="8">
    <location>
        <begin position="41"/>
        <end position="51"/>
    </location>
</feature>
<feature type="region of interest" description="Disordered" evidence="8">
    <location>
        <begin position="243"/>
        <end position="270"/>
    </location>
</feature>
<feature type="compositionally biased region" description="Polar residues" evidence="8">
    <location>
        <begin position="140"/>
        <end position="153"/>
    </location>
</feature>
<feature type="transmembrane region" description="Helical" evidence="9">
    <location>
        <begin position="710"/>
        <end position="735"/>
    </location>
</feature>
<feature type="region of interest" description="Disordered" evidence="8">
    <location>
        <begin position="25"/>
        <end position="174"/>
    </location>
</feature>
<evidence type="ECO:0000256" key="1">
    <source>
        <dbReference type="ARBA" id="ARBA00004141"/>
    </source>
</evidence>
<comment type="subcellular location">
    <subcellularLocation>
        <location evidence="1">Membrane</location>
        <topology evidence="1">Multi-pass membrane protein</topology>
    </subcellularLocation>
</comment>
<feature type="transmembrane region" description="Helical" evidence="9">
    <location>
        <begin position="459"/>
        <end position="479"/>
    </location>
</feature>
<dbReference type="AlphaFoldDB" id="A0A9W7F5Z5"/>
<evidence type="ECO:0000256" key="6">
    <source>
        <dbReference type="ARBA" id="ARBA00023136"/>
    </source>
</evidence>
<evidence type="ECO:0000259" key="10">
    <source>
        <dbReference type="PROSITE" id="PS50042"/>
    </source>
</evidence>
<dbReference type="CDD" id="cd00038">
    <property type="entry name" value="CAP_ED"/>
    <property type="match status" value="1"/>
</dbReference>
<feature type="compositionally biased region" description="Basic residues" evidence="8">
    <location>
        <begin position="65"/>
        <end position="75"/>
    </location>
</feature>
<dbReference type="SUPFAM" id="SSF81324">
    <property type="entry name" value="Voltage-gated potassium channels"/>
    <property type="match status" value="1"/>
</dbReference>
<keyword evidence="2" id="KW-0813">Transport</keyword>
<evidence type="ECO:0000256" key="5">
    <source>
        <dbReference type="ARBA" id="ARBA00023065"/>
    </source>
</evidence>
<feature type="compositionally biased region" description="Basic and acidic residues" evidence="8">
    <location>
        <begin position="243"/>
        <end position="256"/>
    </location>
</feature>
<dbReference type="Proteomes" id="UP001165122">
    <property type="component" value="Unassembled WGS sequence"/>
</dbReference>
<dbReference type="SMART" id="SM00100">
    <property type="entry name" value="cNMP"/>
    <property type="match status" value="1"/>
</dbReference>
<evidence type="ECO:0000256" key="3">
    <source>
        <dbReference type="ARBA" id="ARBA00022692"/>
    </source>
</evidence>
<feature type="domain" description="Cyclic nucleotide-binding" evidence="10">
    <location>
        <begin position="854"/>
        <end position="936"/>
    </location>
</feature>
<dbReference type="InterPro" id="IPR000595">
    <property type="entry name" value="cNMP-bd_dom"/>
</dbReference>
<feature type="compositionally biased region" description="Low complexity" evidence="8">
    <location>
        <begin position="82"/>
        <end position="95"/>
    </location>
</feature>
<dbReference type="OrthoDB" id="421226at2759"/>
<protein>
    <recommendedName>
        <fullName evidence="10">Cyclic nucleotide-binding domain-containing protein</fullName>
    </recommendedName>
</protein>
<feature type="compositionally biased region" description="Basic and acidic residues" evidence="8">
    <location>
        <begin position="1013"/>
        <end position="1024"/>
    </location>
</feature>
<dbReference type="Gene3D" id="2.60.120.10">
    <property type="entry name" value="Jelly Rolls"/>
    <property type="match status" value="1"/>
</dbReference>
<evidence type="ECO:0000256" key="9">
    <source>
        <dbReference type="SAM" id="Phobius"/>
    </source>
</evidence>
<evidence type="ECO:0000313" key="11">
    <source>
        <dbReference type="EMBL" id="GMI04554.1"/>
    </source>
</evidence>
<reference evidence="12" key="1">
    <citation type="journal article" date="2023" name="Commun. Biol.">
        <title>Genome analysis of Parmales, the sister group of diatoms, reveals the evolutionary specialization of diatoms from phago-mixotrophs to photoautotrophs.</title>
        <authorList>
            <person name="Ban H."/>
            <person name="Sato S."/>
            <person name="Yoshikawa S."/>
            <person name="Yamada K."/>
            <person name="Nakamura Y."/>
            <person name="Ichinomiya M."/>
            <person name="Sato N."/>
            <person name="Blanc-Mathieu R."/>
            <person name="Endo H."/>
            <person name="Kuwata A."/>
            <person name="Ogata H."/>
        </authorList>
    </citation>
    <scope>NUCLEOTIDE SEQUENCE [LARGE SCALE GENOMIC DNA]</scope>
    <source>
        <strain evidence="12">NIES 3700</strain>
    </source>
</reference>
<dbReference type="InterPro" id="IPR014710">
    <property type="entry name" value="RmlC-like_jellyroll"/>
</dbReference>
<keyword evidence="6 9" id="KW-0472">Membrane</keyword>
<dbReference type="Gene3D" id="1.10.287.630">
    <property type="entry name" value="Helix hairpin bin"/>
    <property type="match status" value="1"/>
</dbReference>
<feature type="compositionally biased region" description="Basic and acidic residues" evidence="8">
    <location>
        <begin position="1037"/>
        <end position="1053"/>
    </location>
</feature>
<evidence type="ECO:0000256" key="8">
    <source>
        <dbReference type="SAM" id="MobiDB-lite"/>
    </source>
</evidence>
<feature type="transmembrane region" description="Helical" evidence="9">
    <location>
        <begin position="595"/>
        <end position="616"/>
    </location>
</feature>
<dbReference type="Gene3D" id="1.10.287.70">
    <property type="match status" value="1"/>
</dbReference>
<keyword evidence="4 9" id="KW-1133">Transmembrane helix</keyword>
<keyword evidence="3 9" id="KW-0812">Transmembrane</keyword>
<proteinExistence type="predicted"/>
<keyword evidence="12" id="KW-1185">Reference proteome</keyword>
<dbReference type="PROSITE" id="PS50042">
    <property type="entry name" value="CNMP_BINDING_3"/>
    <property type="match status" value="1"/>
</dbReference>
<dbReference type="PANTHER" id="PTHR45638:SF11">
    <property type="entry name" value="CYCLIC NUCLEOTIDE-GATED CATION CHANNEL SUBUNIT A"/>
    <property type="match status" value="1"/>
</dbReference>
<evidence type="ECO:0000256" key="4">
    <source>
        <dbReference type="ARBA" id="ARBA00022989"/>
    </source>
</evidence>
<dbReference type="EMBL" id="BRXW01000075">
    <property type="protein sequence ID" value="GMI04554.1"/>
    <property type="molecule type" value="Genomic_DNA"/>
</dbReference>
<feature type="compositionally biased region" description="Basic and acidic residues" evidence="8">
    <location>
        <begin position="25"/>
        <end position="34"/>
    </location>
</feature>
<dbReference type="Pfam" id="PF00027">
    <property type="entry name" value="cNMP_binding"/>
    <property type="match status" value="1"/>
</dbReference>
<sequence length="1141" mass="130219">MSDSDSHTDTTAAFMASLMSNIKDDQTITDHGEGDSLLTLHNEKKEEEKSPETSPTGIKGVLKHEKSRRKKRTRKANPTEQLPPGLSLLPSQTPPVSVSHAPSPFKKLPQPIMEMRKSPEPSSLMTPSRYRNLLDGGSSGEVNTTSRSMTPEQKANPFSEASMNEHKGALNTRRHIEKLKVETSPTEVLANTLKNDNVVKELIEKERAAQKLKIQEDGDFEENSKERSAMRDSIRFKSDVEGVKFHRKGKESDETRNGNATGTEKSERRQTAHLHWKVASQAAHLARMVARPIAVATQRVRGRSNSSADADDIPDSHDAGDVDDRSATIKWARKASNFVKRKSIADVHVAVKKQQEFEELKSSVGQFRNPVFDNSISRSSGVTHSQTKSLRLRAGIYGSRTRMRKGSIVPEDIMEINRVRRSREGEEVMDVVITPQEKRRPENMSDWVWDRDSHTYQRWYLMQIFLIILEACILPYQFVFWEKGGTVDAPYFWTVIHFFISLFYIADFYFSFHLTYVDKKSEVVIDLDLIRKNYVGCLRFYLDIVAALPFDFVRLFTVVWWWASYVKLVKSFRLLQVMRLKRLSDNQTVVNLGRIAWVLVIFVVVMHIMACMWFQLSVYEEKILSNNHSWMRQRFQDIAETTKLNEGHSEEEIQDMTLEDYSCGIGQGGLSLISNAECFTQFRQYLVSLYAVMLILMQDGIDPTTEIECLFSIVFGLFGMVVGAVLVGQTADIIGNLHRAESRYRNKLDDVTEQLKNLDIDSKTRRRVFEYLDFIWTVNKGLNRESILGELSDNLRNEVLVSVHGEVIRKIPLFDIDEIPELLVHVVSLLKSSYYLPGDVIVHEHEKTVDTSCMYFIVHGNVAVYHMKQPEDILHMMTKGDFFGEIAYLARGARRTASLCAASNSDVASLRFTDVDYLTKLFPEMKSRMESELKKHMAFTVEGKKYLEAEMNMGKVALGSIVFHQNRGEGIVVYIDEHKRRHVQFKDGDVHKYLPTSWHKMKLLKMGESPRNVWKERGKSESRRRGSLVSLLTPLGSREKEEAKKAEELKEAEGGSQKHLKALRDFAKHTILDSPNKEQGEEGGDGRKHGSGRKHNSFKFAARFLAGHHRNSKNEKKDGGEKKDRGVEMSKTAPSPLKLGK</sequence>
<feature type="compositionally biased region" description="Basic and acidic residues" evidence="8">
    <location>
        <begin position="314"/>
        <end position="323"/>
    </location>
</feature>
<accession>A0A9W7F5Z5</accession>
<evidence type="ECO:0000256" key="7">
    <source>
        <dbReference type="ARBA" id="ARBA00023286"/>
    </source>
</evidence>
<dbReference type="InterPro" id="IPR018490">
    <property type="entry name" value="cNMP-bd_dom_sf"/>
</dbReference>
<comment type="caution">
    <text evidence="11">The sequence shown here is derived from an EMBL/GenBank/DDBJ whole genome shotgun (WGS) entry which is preliminary data.</text>
</comment>
<feature type="region of interest" description="Disordered" evidence="8">
    <location>
        <begin position="1013"/>
        <end position="1141"/>
    </location>
</feature>
<organism evidence="11 12">
    <name type="scientific">Triparma laevis f. longispina</name>
    <dbReference type="NCBI Taxonomy" id="1714387"/>
    <lineage>
        <taxon>Eukaryota</taxon>
        <taxon>Sar</taxon>
        <taxon>Stramenopiles</taxon>
        <taxon>Ochrophyta</taxon>
        <taxon>Bolidophyceae</taxon>
        <taxon>Parmales</taxon>
        <taxon>Triparmaceae</taxon>
        <taxon>Triparma</taxon>
    </lineage>
</organism>
<dbReference type="InterPro" id="IPR050866">
    <property type="entry name" value="CNG_cation_channel"/>
</dbReference>
<feature type="transmembrane region" description="Helical" evidence="9">
    <location>
        <begin position="491"/>
        <end position="510"/>
    </location>
</feature>
<evidence type="ECO:0000256" key="2">
    <source>
        <dbReference type="ARBA" id="ARBA00022448"/>
    </source>
</evidence>
<evidence type="ECO:0000313" key="12">
    <source>
        <dbReference type="Proteomes" id="UP001165122"/>
    </source>
</evidence>
<dbReference type="PANTHER" id="PTHR45638">
    <property type="entry name" value="CYCLIC NUCLEOTIDE-GATED CATION CHANNEL SUBUNIT A"/>
    <property type="match status" value="1"/>
</dbReference>